<dbReference type="PROSITE" id="PS50956">
    <property type="entry name" value="HTH_ASNC_2"/>
    <property type="match status" value="1"/>
</dbReference>
<dbReference type="Gene3D" id="3.30.70.920">
    <property type="match status" value="1"/>
</dbReference>
<dbReference type="Proteomes" id="UP000436016">
    <property type="component" value="Unassembled WGS sequence"/>
</dbReference>
<dbReference type="InterPro" id="IPR011008">
    <property type="entry name" value="Dimeric_a/b-barrel"/>
</dbReference>
<keyword evidence="1" id="KW-0805">Transcription regulation</keyword>
<name>A0A6B0THV8_9RHOB</name>
<dbReference type="AlphaFoldDB" id="A0A6B0THV8"/>
<dbReference type="RefSeq" id="WP_160850983.1">
    <property type="nucleotide sequence ID" value="NZ_WUWG01000001.1"/>
</dbReference>
<evidence type="ECO:0000313" key="6">
    <source>
        <dbReference type="Proteomes" id="UP000436016"/>
    </source>
</evidence>
<dbReference type="PRINTS" id="PR00033">
    <property type="entry name" value="HTHASNC"/>
</dbReference>
<dbReference type="Pfam" id="PF01037">
    <property type="entry name" value="AsnC_trans_reg"/>
    <property type="match status" value="1"/>
</dbReference>
<dbReference type="Gene3D" id="1.10.10.10">
    <property type="entry name" value="Winged helix-like DNA-binding domain superfamily/Winged helix DNA-binding domain"/>
    <property type="match status" value="1"/>
</dbReference>
<sequence length="145" mass="16041">MDTLTERLVAILRRDARRPVAKLAADLGVSRATVRNRLERLEQSGELVGYTAVLRSDIGQLPIRGLMLIAIEGHMAERVIARLNGMTEVSAIHTTNGKWDLIVELGAETLAEFDDILRRIRLIEGISASETNLLLATRRSAAAWN</sequence>
<dbReference type="SMART" id="SM00344">
    <property type="entry name" value="HTH_ASNC"/>
    <property type="match status" value="1"/>
</dbReference>
<dbReference type="InterPro" id="IPR036390">
    <property type="entry name" value="WH_DNA-bd_sf"/>
</dbReference>
<evidence type="ECO:0000313" key="5">
    <source>
        <dbReference type="EMBL" id="MXU63980.1"/>
    </source>
</evidence>
<dbReference type="GO" id="GO:0043565">
    <property type="term" value="F:sequence-specific DNA binding"/>
    <property type="evidence" value="ECO:0007669"/>
    <property type="project" value="InterPro"/>
</dbReference>
<dbReference type="InterPro" id="IPR036388">
    <property type="entry name" value="WH-like_DNA-bd_sf"/>
</dbReference>
<comment type="caution">
    <text evidence="5">The sequence shown here is derived from an EMBL/GenBank/DDBJ whole genome shotgun (WGS) entry which is preliminary data.</text>
</comment>
<dbReference type="PANTHER" id="PTHR30154">
    <property type="entry name" value="LEUCINE-RESPONSIVE REGULATORY PROTEIN"/>
    <property type="match status" value="1"/>
</dbReference>
<dbReference type="GO" id="GO:0043200">
    <property type="term" value="P:response to amino acid"/>
    <property type="evidence" value="ECO:0007669"/>
    <property type="project" value="TreeGrafter"/>
</dbReference>
<dbReference type="PANTHER" id="PTHR30154:SF34">
    <property type="entry name" value="TRANSCRIPTIONAL REGULATOR AZLB"/>
    <property type="match status" value="1"/>
</dbReference>
<dbReference type="GO" id="GO:0005829">
    <property type="term" value="C:cytosol"/>
    <property type="evidence" value="ECO:0007669"/>
    <property type="project" value="TreeGrafter"/>
</dbReference>
<dbReference type="Pfam" id="PF13404">
    <property type="entry name" value="HTH_AsnC-type"/>
    <property type="match status" value="1"/>
</dbReference>
<gene>
    <name evidence="5" type="ORF">GSH16_00875</name>
</gene>
<keyword evidence="3" id="KW-0804">Transcription</keyword>
<dbReference type="SUPFAM" id="SSF46785">
    <property type="entry name" value="Winged helix' DNA-binding domain"/>
    <property type="match status" value="1"/>
</dbReference>
<dbReference type="EMBL" id="WUWG01000001">
    <property type="protein sequence ID" value="MXU63980.1"/>
    <property type="molecule type" value="Genomic_DNA"/>
</dbReference>
<feature type="domain" description="HTH asnC-type" evidence="4">
    <location>
        <begin position="1"/>
        <end position="61"/>
    </location>
</feature>
<evidence type="ECO:0000256" key="2">
    <source>
        <dbReference type="ARBA" id="ARBA00023125"/>
    </source>
</evidence>
<reference evidence="5 6" key="1">
    <citation type="submission" date="2019-12" db="EMBL/GenBank/DDBJ databases">
        <title>Strain KN286 was isolated from seawater, which was collected from Caroline Seamount in the tropical western Pacific.</title>
        <authorList>
            <person name="Wang Q."/>
        </authorList>
    </citation>
    <scope>NUCLEOTIDE SEQUENCE [LARGE SCALE GENOMIC DNA]</scope>
    <source>
        <strain evidence="5 6">KN286</strain>
    </source>
</reference>
<dbReference type="InterPro" id="IPR019888">
    <property type="entry name" value="Tscrpt_reg_AsnC-like"/>
</dbReference>
<dbReference type="InterPro" id="IPR000485">
    <property type="entry name" value="AsnC-type_HTH_dom"/>
</dbReference>
<dbReference type="InterPro" id="IPR019887">
    <property type="entry name" value="Tscrpt_reg_AsnC/Lrp_C"/>
</dbReference>
<organism evidence="5 6">
    <name type="scientific">Oceanomicrobium pacificus</name>
    <dbReference type="NCBI Taxonomy" id="2692916"/>
    <lineage>
        <taxon>Bacteria</taxon>
        <taxon>Pseudomonadati</taxon>
        <taxon>Pseudomonadota</taxon>
        <taxon>Alphaproteobacteria</taxon>
        <taxon>Rhodobacterales</taxon>
        <taxon>Paracoccaceae</taxon>
        <taxon>Oceanomicrobium</taxon>
    </lineage>
</organism>
<evidence type="ECO:0000256" key="3">
    <source>
        <dbReference type="ARBA" id="ARBA00023163"/>
    </source>
</evidence>
<protein>
    <submittedName>
        <fullName evidence="5">AsnC family transcriptional regulator</fullName>
    </submittedName>
</protein>
<evidence type="ECO:0000256" key="1">
    <source>
        <dbReference type="ARBA" id="ARBA00023015"/>
    </source>
</evidence>
<evidence type="ECO:0000259" key="4">
    <source>
        <dbReference type="PROSITE" id="PS50956"/>
    </source>
</evidence>
<keyword evidence="2" id="KW-0238">DNA-binding</keyword>
<dbReference type="SUPFAM" id="SSF54909">
    <property type="entry name" value="Dimeric alpha+beta barrel"/>
    <property type="match status" value="1"/>
</dbReference>
<keyword evidence="6" id="KW-1185">Reference proteome</keyword>
<proteinExistence type="predicted"/>
<accession>A0A6B0THV8</accession>